<protein>
    <submittedName>
        <fullName evidence="2">Uncharacterized protein</fullName>
    </submittedName>
</protein>
<dbReference type="Proteomes" id="UP000184191">
    <property type="component" value="Unassembled WGS sequence"/>
</dbReference>
<sequence>MVGVAGGAAAGLITADALSADDDWRFVAAFAAAAAGTLVAQNPATGRCAYARGDGTYYTTVDMYGLAGDFRYHPGLGKEEGFMTEDEREIQRKLRGLQHAMMLYVGDPPEGPQSGLPQPTEPQPVPAPPEVPRPIDPAPAPATPEDAPLDRSGDPATAPRNPSARLMPENQRHNGA</sequence>
<accession>A0A1M7B9C8</accession>
<dbReference type="EMBL" id="FRBN01000017">
    <property type="protein sequence ID" value="SHL51547.1"/>
    <property type="molecule type" value="Genomic_DNA"/>
</dbReference>
<feature type="compositionally biased region" description="Pro residues" evidence="1">
    <location>
        <begin position="119"/>
        <end position="142"/>
    </location>
</feature>
<dbReference type="AlphaFoldDB" id="A0A1M7B9C8"/>
<evidence type="ECO:0000313" key="3">
    <source>
        <dbReference type="Proteomes" id="UP000184191"/>
    </source>
</evidence>
<reference evidence="3" key="1">
    <citation type="submission" date="2016-11" db="EMBL/GenBank/DDBJ databases">
        <authorList>
            <person name="Varghese N."/>
            <person name="Submissions S."/>
        </authorList>
    </citation>
    <scope>NUCLEOTIDE SEQUENCE [LARGE SCALE GENOMIC DNA]</scope>
    <source>
        <strain evidence="3">DSM 29327</strain>
    </source>
</reference>
<organism evidence="2 3">
    <name type="scientific">Roseovarius marisflavi</name>
    <dbReference type="NCBI Taxonomy" id="1054996"/>
    <lineage>
        <taxon>Bacteria</taxon>
        <taxon>Pseudomonadati</taxon>
        <taxon>Pseudomonadota</taxon>
        <taxon>Alphaproteobacteria</taxon>
        <taxon>Rhodobacterales</taxon>
        <taxon>Roseobacteraceae</taxon>
        <taxon>Roseovarius</taxon>
    </lineage>
</organism>
<gene>
    <name evidence="2" type="ORF">SAMN05444414_1177</name>
</gene>
<name>A0A1M7B9C8_9RHOB</name>
<feature type="region of interest" description="Disordered" evidence="1">
    <location>
        <begin position="104"/>
        <end position="176"/>
    </location>
</feature>
<proteinExistence type="predicted"/>
<evidence type="ECO:0000313" key="2">
    <source>
        <dbReference type="EMBL" id="SHL51547.1"/>
    </source>
</evidence>
<keyword evidence="3" id="KW-1185">Reference proteome</keyword>
<dbReference type="STRING" id="1054996.SAMN05444414_1177"/>
<evidence type="ECO:0000256" key="1">
    <source>
        <dbReference type="SAM" id="MobiDB-lite"/>
    </source>
</evidence>